<dbReference type="Pfam" id="PF03734">
    <property type="entry name" value="YkuD"/>
    <property type="match status" value="1"/>
</dbReference>
<dbReference type="GO" id="GO:0008360">
    <property type="term" value="P:regulation of cell shape"/>
    <property type="evidence" value="ECO:0007669"/>
    <property type="project" value="UniProtKB-KW"/>
</dbReference>
<dbReference type="GO" id="GO:0016740">
    <property type="term" value="F:transferase activity"/>
    <property type="evidence" value="ECO:0007669"/>
    <property type="project" value="UniProtKB-KW"/>
</dbReference>
<keyword evidence="3" id="KW-0133">Cell shape</keyword>
<accession>A0A5Q0LMU4</accession>
<reference evidence="8 9" key="1">
    <citation type="submission" date="2019-10" db="EMBL/GenBank/DDBJ databases">
        <title>A novel species.</title>
        <authorList>
            <person name="Gao J."/>
        </authorList>
    </citation>
    <scope>NUCLEOTIDE SEQUENCE [LARGE SCALE GENOMIC DNA]</scope>
    <source>
        <strain evidence="8 9">QMT-28</strain>
    </source>
</reference>
<dbReference type="Proteomes" id="UP000326179">
    <property type="component" value="Chromosome"/>
</dbReference>
<dbReference type="GO" id="GO:0009252">
    <property type="term" value="P:peptidoglycan biosynthetic process"/>
    <property type="evidence" value="ECO:0007669"/>
    <property type="project" value="UniProtKB-KW"/>
</dbReference>
<keyword evidence="2" id="KW-0808">Transferase</keyword>
<feature type="domain" description="L,D-TPase catalytic" evidence="7">
    <location>
        <begin position="70"/>
        <end position="206"/>
    </location>
</feature>
<dbReference type="RefSeq" id="WP_153292535.1">
    <property type="nucleotide sequence ID" value="NZ_CP045643.1"/>
</dbReference>
<evidence type="ECO:0000256" key="4">
    <source>
        <dbReference type="ARBA" id="ARBA00022984"/>
    </source>
</evidence>
<feature type="signal peptide" evidence="6">
    <location>
        <begin position="1"/>
        <end position="33"/>
    </location>
</feature>
<dbReference type="KEGG" id="sfy:GFH48_38250"/>
<keyword evidence="9" id="KW-1185">Reference proteome</keyword>
<dbReference type="EMBL" id="CP045643">
    <property type="protein sequence ID" value="QFZ78360.1"/>
    <property type="molecule type" value="Genomic_DNA"/>
</dbReference>
<dbReference type="Gene3D" id="2.40.440.10">
    <property type="entry name" value="L,D-transpeptidase catalytic domain-like"/>
    <property type="match status" value="1"/>
</dbReference>
<evidence type="ECO:0000256" key="5">
    <source>
        <dbReference type="ARBA" id="ARBA00023316"/>
    </source>
</evidence>
<evidence type="ECO:0000259" key="7">
    <source>
        <dbReference type="Pfam" id="PF03734"/>
    </source>
</evidence>
<evidence type="ECO:0000313" key="8">
    <source>
        <dbReference type="EMBL" id="QFZ78360.1"/>
    </source>
</evidence>
<organism evidence="8 9">
    <name type="scientific">Streptomyces fagopyri</name>
    <dbReference type="NCBI Taxonomy" id="2662397"/>
    <lineage>
        <taxon>Bacteria</taxon>
        <taxon>Bacillati</taxon>
        <taxon>Actinomycetota</taxon>
        <taxon>Actinomycetes</taxon>
        <taxon>Kitasatosporales</taxon>
        <taxon>Streptomycetaceae</taxon>
        <taxon>Streptomyces</taxon>
    </lineage>
</organism>
<dbReference type="InterPro" id="IPR005490">
    <property type="entry name" value="LD_TPept_cat_dom"/>
</dbReference>
<keyword evidence="5" id="KW-0961">Cell wall biogenesis/degradation</keyword>
<comment type="pathway">
    <text evidence="1">Cell wall biogenesis; peptidoglycan biosynthesis.</text>
</comment>
<keyword evidence="6" id="KW-0732">Signal</keyword>
<dbReference type="InterPro" id="IPR038063">
    <property type="entry name" value="Transpep_catalytic_dom"/>
</dbReference>
<evidence type="ECO:0000256" key="2">
    <source>
        <dbReference type="ARBA" id="ARBA00022679"/>
    </source>
</evidence>
<gene>
    <name evidence="8" type="ORF">GFH48_38250</name>
</gene>
<dbReference type="GO" id="GO:0071555">
    <property type="term" value="P:cell wall organization"/>
    <property type="evidence" value="ECO:0007669"/>
    <property type="project" value="UniProtKB-KW"/>
</dbReference>
<name>A0A5Q0LMU4_9ACTN</name>
<evidence type="ECO:0000256" key="1">
    <source>
        <dbReference type="ARBA" id="ARBA00004752"/>
    </source>
</evidence>
<evidence type="ECO:0000256" key="3">
    <source>
        <dbReference type="ARBA" id="ARBA00022960"/>
    </source>
</evidence>
<evidence type="ECO:0000256" key="6">
    <source>
        <dbReference type="SAM" id="SignalP"/>
    </source>
</evidence>
<evidence type="ECO:0000313" key="9">
    <source>
        <dbReference type="Proteomes" id="UP000326179"/>
    </source>
</evidence>
<proteinExistence type="predicted"/>
<feature type="chain" id="PRO_5039284049" evidence="6">
    <location>
        <begin position="34"/>
        <end position="217"/>
    </location>
</feature>
<keyword evidence="4" id="KW-0573">Peptidoglycan synthesis</keyword>
<dbReference type="AlphaFoldDB" id="A0A5Q0LMU4"/>
<sequence>MPKNPSSGVRAALIGASALAALASGLMTAPSHAAAPTGPTPGRHGIPLADHTFSRIDPHTTLKFIRNRNNPRHSLLQVVRYGRVAVQFRAGSGAGLGERKDAGRNECASGKGWLPKGTYTVGTPDTRYNGDLIKGYAIPLSDKACTNGTKRTQLFIHSEMTRAGGQAPAVPGKDVRQRWDHDYDYESAGCIKLTPGNIKKLFRNLARFPLPTKLTVI</sequence>
<protein>
    <submittedName>
        <fullName evidence="8">L,D-transpeptidase family protein</fullName>
    </submittedName>
</protein>